<name>A0A8K0R917_9PLEO</name>
<keyword evidence="2" id="KW-1185">Reference proteome</keyword>
<dbReference type="OrthoDB" id="66095at2759"/>
<reference evidence="1" key="1">
    <citation type="journal article" date="2021" name="Nat. Commun.">
        <title>Genetic determinants of endophytism in the Arabidopsis root mycobiome.</title>
        <authorList>
            <person name="Mesny F."/>
            <person name="Miyauchi S."/>
            <person name="Thiergart T."/>
            <person name="Pickel B."/>
            <person name="Atanasova L."/>
            <person name="Karlsson M."/>
            <person name="Huettel B."/>
            <person name="Barry K.W."/>
            <person name="Haridas S."/>
            <person name="Chen C."/>
            <person name="Bauer D."/>
            <person name="Andreopoulos W."/>
            <person name="Pangilinan J."/>
            <person name="LaButti K."/>
            <person name="Riley R."/>
            <person name="Lipzen A."/>
            <person name="Clum A."/>
            <person name="Drula E."/>
            <person name="Henrissat B."/>
            <person name="Kohler A."/>
            <person name="Grigoriev I.V."/>
            <person name="Martin F.M."/>
            <person name="Hacquard S."/>
        </authorList>
    </citation>
    <scope>NUCLEOTIDE SEQUENCE</scope>
    <source>
        <strain evidence="1">MPI-SDFR-AT-0120</strain>
    </source>
</reference>
<gene>
    <name evidence="1" type="ORF">FB567DRAFT_592312</name>
</gene>
<sequence length="289" mass="32946">MAPYIPSRNCVYDVRTTLASFGLPNEIILTILDDARYWVEHRRESTDLKVLMDEAFSLDYSAAYPYLAIQASWCSSYDDSETPKLKEVEFLLVSHDQGWTTEDTHGTYTTSSFWEVSIIRPNGRFSSHKSLLAFSRWLRDTQEDLKVYPSLESASRTLSGSHSLVRRPAASMEAQRLHCNEMTSITIGEDDADDQMMSASKEGEHAWYLQSNEVARGVSVFDDEMVPRHKITWGCSAYPNWTGNAGTGSGEGFVDRIQHGDWIVLWARAKRRGWENHILGARVMLRYNI</sequence>
<dbReference type="Proteomes" id="UP000813461">
    <property type="component" value="Unassembled WGS sequence"/>
</dbReference>
<accession>A0A8K0R917</accession>
<evidence type="ECO:0000313" key="2">
    <source>
        <dbReference type="Proteomes" id="UP000813461"/>
    </source>
</evidence>
<dbReference type="EMBL" id="JAGMVJ010000009">
    <property type="protein sequence ID" value="KAH7087639.1"/>
    <property type="molecule type" value="Genomic_DNA"/>
</dbReference>
<evidence type="ECO:0000313" key="1">
    <source>
        <dbReference type="EMBL" id="KAH7087639.1"/>
    </source>
</evidence>
<protein>
    <submittedName>
        <fullName evidence="1">Uncharacterized protein</fullName>
    </submittedName>
</protein>
<comment type="caution">
    <text evidence="1">The sequence shown here is derived from an EMBL/GenBank/DDBJ whole genome shotgun (WGS) entry which is preliminary data.</text>
</comment>
<organism evidence="1 2">
    <name type="scientific">Paraphoma chrysanthemicola</name>
    <dbReference type="NCBI Taxonomy" id="798071"/>
    <lineage>
        <taxon>Eukaryota</taxon>
        <taxon>Fungi</taxon>
        <taxon>Dikarya</taxon>
        <taxon>Ascomycota</taxon>
        <taxon>Pezizomycotina</taxon>
        <taxon>Dothideomycetes</taxon>
        <taxon>Pleosporomycetidae</taxon>
        <taxon>Pleosporales</taxon>
        <taxon>Pleosporineae</taxon>
        <taxon>Phaeosphaeriaceae</taxon>
        <taxon>Paraphoma</taxon>
    </lineage>
</organism>
<proteinExistence type="predicted"/>
<dbReference type="AlphaFoldDB" id="A0A8K0R917"/>